<dbReference type="STRING" id="83784.SAMN05192564_1017"/>
<reference evidence="2" key="1">
    <citation type="submission" date="2016-10" db="EMBL/GenBank/DDBJ databases">
        <authorList>
            <person name="Varghese N."/>
            <person name="Submissions S."/>
        </authorList>
    </citation>
    <scope>NUCLEOTIDE SEQUENCE [LARGE SCALE GENOMIC DNA]</scope>
    <source>
        <strain evidence="2">LMG 24000</strain>
    </source>
</reference>
<gene>
    <name evidence="1" type="ORF">SAMN05192564_1017</name>
</gene>
<evidence type="ECO:0000313" key="1">
    <source>
        <dbReference type="EMBL" id="SEA02716.1"/>
    </source>
</evidence>
<accession>A0A1H3XTL2</accession>
<proteinExistence type="predicted"/>
<sequence>MLRRIAGFGIISGVVVRMRAHPRRLRTPDGGHLRVVCPSPALPWLHLRRIAVLFCRRRRIVVSGAGHAFDIRRIPRNCRAATFKVQAR</sequence>
<organism evidence="1 2">
    <name type="scientific">Paraburkholderia sartisoli</name>
    <dbReference type="NCBI Taxonomy" id="83784"/>
    <lineage>
        <taxon>Bacteria</taxon>
        <taxon>Pseudomonadati</taxon>
        <taxon>Pseudomonadota</taxon>
        <taxon>Betaproteobacteria</taxon>
        <taxon>Burkholderiales</taxon>
        <taxon>Burkholderiaceae</taxon>
        <taxon>Paraburkholderia</taxon>
    </lineage>
</organism>
<dbReference type="Proteomes" id="UP000198638">
    <property type="component" value="Unassembled WGS sequence"/>
</dbReference>
<keyword evidence="2" id="KW-1185">Reference proteome</keyword>
<protein>
    <submittedName>
        <fullName evidence="1">Uncharacterized protein</fullName>
    </submittedName>
</protein>
<dbReference type="AlphaFoldDB" id="A0A1H3XTL2"/>
<evidence type="ECO:0000313" key="2">
    <source>
        <dbReference type="Proteomes" id="UP000198638"/>
    </source>
</evidence>
<name>A0A1H3XTL2_9BURK</name>
<dbReference type="EMBL" id="FNRQ01000001">
    <property type="protein sequence ID" value="SEA02716.1"/>
    <property type="molecule type" value="Genomic_DNA"/>
</dbReference>